<evidence type="ECO:0000256" key="3">
    <source>
        <dbReference type="ARBA" id="ARBA00022448"/>
    </source>
</evidence>
<dbReference type="InterPro" id="IPR002178">
    <property type="entry name" value="PTS_EIIA_type-2_dom"/>
</dbReference>
<evidence type="ECO:0000256" key="4">
    <source>
        <dbReference type="ARBA" id="ARBA00022475"/>
    </source>
</evidence>
<keyword evidence="12" id="KW-0175">Coiled coil</keyword>
<dbReference type="NCBIfam" id="TIGR00848">
    <property type="entry name" value="fruA"/>
    <property type="match status" value="1"/>
</dbReference>
<feature type="coiled-coil region" evidence="12">
    <location>
        <begin position="146"/>
        <end position="175"/>
    </location>
</feature>
<dbReference type="GO" id="GO:0090563">
    <property type="term" value="F:protein-phosphocysteine-sugar phosphotransferase activity"/>
    <property type="evidence" value="ECO:0007669"/>
    <property type="project" value="TreeGrafter"/>
</dbReference>
<comment type="subcellular location">
    <subcellularLocation>
        <location evidence="1">Cell inner membrane</location>
        <topology evidence="1">Multi-pass membrane protein</topology>
    </subcellularLocation>
    <subcellularLocation>
        <location evidence="2">Cytoplasm</location>
    </subcellularLocation>
</comment>
<dbReference type="RefSeq" id="WP_289827682.1">
    <property type="nucleotide sequence ID" value="NZ_JAUEIR010000010.1"/>
</dbReference>
<evidence type="ECO:0000313" key="18">
    <source>
        <dbReference type="Proteomes" id="UP001168505"/>
    </source>
</evidence>
<feature type="transmembrane region" description="Helical" evidence="13">
    <location>
        <begin position="362"/>
        <end position="381"/>
    </location>
</feature>
<dbReference type="GO" id="GO:0005351">
    <property type="term" value="F:carbohydrate:proton symporter activity"/>
    <property type="evidence" value="ECO:0007669"/>
    <property type="project" value="InterPro"/>
</dbReference>
<dbReference type="Pfam" id="PF00359">
    <property type="entry name" value="PTS_EIIA_2"/>
    <property type="match status" value="1"/>
</dbReference>
<keyword evidence="10 13" id="KW-1133">Transmembrane helix</keyword>
<reference evidence="17" key="2">
    <citation type="submission" date="2023-08" db="EMBL/GenBank/DDBJ databases">
        <title>Identification and characterization of horizontal gene transfer across gut microbiota members of farm animals based on homology search.</title>
        <authorList>
            <person name="Schwarzerova J."/>
            <person name="Nykrynova M."/>
            <person name="Jureckova K."/>
            <person name="Cejkova D."/>
            <person name="Rychlik I."/>
        </authorList>
    </citation>
    <scope>NUCLEOTIDE SEQUENCE</scope>
    <source>
        <strain evidence="17">15_COKtk</strain>
    </source>
</reference>
<dbReference type="PANTHER" id="PTHR30505">
    <property type="entry name" value="FRUCTOSE-LIKE PERMEASE"/>
    <property type="match status" value="1"/>
</dbReference>
<dbReference type="SUPFAM" id="SSF52794">
    <property type="entry name" value="PTS system IIB component-like"/>
    <property type="match status" value="1"/>
</dbReference>
<dbReference type="GO" id="GO:0009401">
    <property type="term" value="P:phosphoenolpyruvate-dependent sugar phosphotransferase system"/>
    <property type="evidence" value="ECO:0007669"/>
    <property type="project" value="UniProtKB-KW"/>
</dbReference>
<dbReference type="NCBIfam" id="TIGR01427">
    <property type="entry name" value="PTS_IIC_fructo"/>
    <property type="match status" value="1"/>
</dbReference>
<gene>
    <name evidence="17" type="ORF">QVN40_10855</name>
</gene>
<evidence type="ECO:0000256" key="10">
    <source>
        <dbReference type="ARBA" id="ARBA00022989"/>
    </source>
</evidence>
<dbReference type="PROSITE" id="PS51104">
    <property type="entry name" value="PTS_EIIC_TYPE_2"/>
    <property type="match status" value="1"/>
</dbReference>
<dbReference type="InterPro" id="IPR036095">
    <property type="entry name" value="PTS_EIIB-like_sf"/>
</dbReference>
<dbReference type="FunFam" id="3.40.50.2300:FF:000014">
    <property type="entry name" value="PTS system fructose-like transporter subunit IIB"/>
    <property type="match status" value="1"/>
</dbReference>
<dbReference type="PANTHER" id="PTHR30505:SF28">
    <property type="entry name" value="PTS SYSTEM 2-O-ALPHA-MANNOSYL-D-GLYCERATE-SPECIFIC EIIABC COMPONENT"/>
    <property type="match status" value="1"/>
</dbReference>
<dbReference type="InterPro" id="IPR006327">
    <property type="entry name" value="PTS_IIC_fruc"/>
</dbReference>
<evidence type="ECO:0000313" key="17">
    <source>
        <dbReference type="EMBL" id="MDN0070192.1"/>
    </source>
</evidence>
<dbReference type="InterPro" id="IPR004715">
    <property type="entry name" value="PTS_IIA_fruc"/>
</dbReference>
<reference evidence="17" key="1">
    <citation type="submission" date="2023-06" db="EMBL/GenBank/DDBJ databases">
        <authorList>
            <person name="Zeman M."/>
            <person name="Kubasova T."/>
            <person name="Jahodarova E."/>
            <person name="Nykrynova M."/>
            <person name="Rychlik I."/>
        </authorList>
    </citation>
    <scope>NUCLEOTIDE SEQUENCE</scope>
    <source>
        <strain evidence="17">15_COKtk</strain>
    </source>
</reference>
<dbReference type="PROSITE" id="PS00372">
    <property type="entry name" value="PTS_EIIA_TYPE_2_HIS"/>
    <property type="match status" value="1"/>
</dbReference>
<feature type="domain" description="PTS EIIA type-2" evidence="14">
    <location>
        <begin position="5"/>
        <end position="149"/>
    </location>
</feature>
<keyword evidence="4" id="KW-1003">Cell membrane</keyword>
<feature type="domain" description="PTS EIIB type-2" evidence="15">
    <location>
        <begin position="191"/>
        <end position="286"/>
    </location>
</feature>
<dbReference type="GO" id="GO:0022877">
    <property type="term" value="F:protein-N(PI)-phosphohistidine-fructose phosphotransferase system transporter activity"/>
    <property type="evidence" value="ECO:0007669"/>
    <property type="project" value="InterPro"/>
</dbReference>
<dbReference type="Gene3D" id="3.40.50.2300">
    <property type="match status" value="1"/>
</dbReference>
<evidence type="ECO:0000259" key="16">
    <source>
        <dbReference type="PROSITE" id="PS51104"/>
    </source>
</evidence>
<dbReference type="NCBIfam" id="TIGR00829">
    <property type="entry name" value="FRU"/>
    <property type="match status" value="1"/>
</dbReference>
<keyword evidence="5" id="KW-0597">Phosphoprotein</keyword>
<dbReference type="CDD" id="cd00211">
    <property type="entry name" value="PTS_IIA_fru"/>
    <property type="match status" value="1"/>
</dbReference>
<dbReference type="EMBL" id="JAUEIR010000010">
    <property type="protein sequence ID" value="MDN0070192.1"/>
    <property type="molecule type" value="Genomic_DNA"/>
</dbReference>
<sequence>MKITELFSKNGVKLGVAAATQADAIDVLVDLHDASGTISDREKYRAAVLERESQFSTAVGEGVAIPHAKTDAVVRPGLAAITVPAGVDWNAPDGKPSDLIFMIAAPEGQANVHLEVLAKLSMLLMHEDFADALRAVKTVDEFLSVIDTAEAAHDAEQAEKEKKAAEAKAAREAAAAAAEAHAAVDTGLPQVLAITACPTGIAHTYMAAENLEKVAEQMGVTIKVETQGSVGTKNALTAEEIAACRGIIIAADKGIELSRFNGKPLYSTNVSAGINDAERLINIIMNGEAPICHAEGGSSAPAASASTEGIGSTVYKHLMNGVSHMLPFVVGGGILMAISFLLDQAGMGTSSYGSSTPLAAFFNLVGNQAFNFMLPILAGFISMSIADRPGLAPGFVGGWIAKQGFTLGYLSSAMDADAQAALISGGFIAALFAGFAAGYLTYGLERLCDKLPDSLEGIKPVLLYPLIAIFMIGLVMLTLNPIFAAINSWLTAALNGMGTTNLVLLGAVVAGMMSVDMGGPFNKAAYVFGTAMLADGTTTGQIIMASVMIGGMVPPLAIALSTTIFKNRWTFENRKAGIVNYIMGLSFITEGAIPYAAADPGRVLPSCIVGAAIAGAMSAGFGCTSPAPHGGAWVIAVIGNPVMYLLALVVGAVVACLILSFLKKPLPAEVSGLER</sequence>
<dbReference type="InterPro" id="IPR003353">
    <property type="entry name" value="PTS_IIB_fruc"/>
</dbReference>
<evidence type="ECO:0000256" key="9">
    <source>
        <dbReference type="ARBA" id="ARBA00022692"/>
    </source>
</evidence>
<dbReference type="CDD" id="cd05569">
    <property type="entry name" value="PTS_IIB_fructose"/>
    <property type="match status" value="1"/>
</dbReference>
<evidence type="ECO:0000256" key="6">
    <source>
        <dbReference type="ARBA" id="ARBA00022597"/>
    </source>
</evidence>
<keyword evidence="11 13" id="KW-0472">Membrane</keyword>
<dbReference type="PROSITE" id="PS51094">
    <property type="entry name" value="PTS_EIIA_TYPE_2"/>
    <property type="match status" value="1"/>
</dbReference>
<keyword evidence="8" id="KW-0598">Phosphotransferase system</keyword>
<evidence type="ECO:0000256" key="12">
    <source>
        <dbReference type="SAM" id="Coils"/>
    </source>
</evidence>
<keyword evidence="3" id="KW-0813">Transport</keyword>
<keyword evidence="7" id="KW-0808">Transferase</keyword>
<feature type="transmembrane region" description="Helical" evidence="13">
    <location>
        <begin position="420"/>
        <end position="442"/>
    </location>
</feature>
<feature type="transmembrane region" description="Helical" evidence="13">
    <location>
        <begin position="633"/>
        <end position="662"/>
    </location>
</feature>
<dbReference type="FunFam" id="3.40.930.10:FF:000009">
    <property type="entry name" value="PTS system, fructose specific IIABC component"/>
    <property type="match status" value="1"/>
</dbReference>
<feature type="transmembrane region" description="Helical" evidence="13">
    <location>
        <begin position="502"/>
        <end position="522"/>
    </location>
</feature>
<dbReference type="SUPFAM" id="SSF55804">
    <property type="entry name" value="Phoshotransferase/anion transport protein"/>
    <property type="match status" value="1"/>
</dbReference>
<evidence type="ECO:0000256" key="13">
    <source>
        <dbReference type="SAM" id="Phobius"/>
    </source>
</evidence>
<dbReference type="InterPro" id="IPR013014">
    <property type="entry name" value="PTS_EIIC_2"/>
</dbReference>
<dbReference type="InterPro" id="IPR050864">
    <property type="entry name" value="Bacterial_PTS_Sugar_Transport"/>
</dbReference>
<name>A0AAW7K4K7_9ACTN</name>
<feature type="transmembrane region" description="Helical" evidence="13">
    <location>
        <begin position="325"/>
        <end position="342"/>
    </location>
</feature>
<feature type="domain" description="PTS EIIC type-2" evidence="16">
    <location>
        <begin position="314"/>
        <end position="672"/>
    </location>
</feature>
<evidence type="ECO:0000259" key="15">
    <source>
        <dbReference type="PROSITE" id="PS51099"/>
    </source>
</evidence>
<evidence type="ECO:0000256" key="5">
    <source>
        <dbReference type="ARBA" id="ARBA00022553"/>
    </source>
</evidence>
<dbReference type="GO" id="GO:0005737">
    <property type="term" value="C:cytoplasm"/>
    <property type="evidence" value="ECO:0007669"/>
    <property type="project" value="UniProtKB-SubCell"/>
</dbReference>
<feature type="transmembrane region" description="Helical" evidence="13">
    <location>
        <begin position="462"/>
        <end position="490"/>
    </location>
</feature>
<dbReference type="Gene3D" id="3.40.930.10">
    <property type="entry name" value="Mannitol-specific EII, Chain A"/>
    <property type="match status" value="1"/>
</dbReference>
<protein>
    <submittedName>
        <fullName evidence="17">Fructose-specific PTS transporter subunit EIIC</fullName>
    </submittedName>
</protein>
<comment type="caution">
    <text evidence="17">The sequence shown here is derived from an EMBL/GenBank/DDBJ whole genome shotgun (WGS) entry which is preliminary data.</text>
</comment>
<organism evidence="17 18">
    <name type="scientific">Collinsella ihumii</name>
    <dbReference type="NCBI Taxonomy" id="1720204"/>
    <lineage>
        <taxon>Bacteria</taxon>
        <taxon>Bacillati</taxon>
        <taxon>Actinomycetota</taxon>
        <taxon>Coriobacteriia</taxon>
        <taxon>Coriobacteriales</taxon>
        <taxon>Coriobacteriaceae</taxon>
        <taxon>Collinsella</taxon>
    </lineage>
</organism>
<evidence type="ECO:0000256" key="11">
    <source>
        <dbReference type="ARBA" id="ARBA00023136"/>
    </source>
</evidence>
<dbReference type="InterPro" id="IPR003501">
    <property type="entry name" value="PTS_EIIB_2/3"/>
</dbReference>
<evidence type="ECO:0000259" key="14">
    <source>
        <dbReference type="PROSITE" id="PS51094"/>
    </source>
</evidence>
<keyword evidence="6" id="KW-0762">Sugar transport</keyword>
<evidence type="ECO:0000256" key="2">
    <source>
        <dbReference type="ARBA" id="ARBA00004496"/>
    </source>
</evidence>
<dbReference type="GO" id="GO:0005886">
    <property type="term" value="C:plasma membrane"/>
    <property type="evidence" value="ECO:0007669"/>
    <property type="project" value="UniProtKB-SubCell"/>
</dbReference>
<accession>A0AAW7K4K7</accession>
<feature type="transmembrane region" description="Helical" evidence="13">
    <location>
        <begin position="542"/>
        <end position="565"/>
    </location>
</feature>
<dbReference type="Pfam" id="PF02302">
    <property type="entry name" value="PTS_IIB"/>
    <property type="match status" value="1"/>
</dbReference>
<feature type="transmembrane region" description="Helical" evidence="13">
    <location>
        <begin position="577"/>
        <end position="597"/>
    </location>
</feature>
<dbReference type="PROSITE" id="PS51099">
    <property type="entry name" value="PTS_EIIB_TYPE_2"/>
    <property type="match status" value="1"/>
</dbReference>
<keyword evidence="9 13" id="KW-0812">Transmembrane</keyword>
<dbReference type="Proteomes" id="UP001168505">
    <property type="component" value="Unassembled WGS sequence"/>
</dbReference>
<dbReference type="InterPro" id="IPR016152">
    <property type="entry name" value="PTrfase/Anion_transptr"/>
</dbReference>
<evidence type="ECO:0000256" key="8">
    <source>
        <dbReference type="ARBA" id="ARBA00022683"/>
    </source>
</evidence>
<proteinExistence type="predicted"/>
<dbReference type="AlphaFoldDB" id="A0AAW7K4K7"/>
<evidence type="ECO:0000256" key="1">
    <source>
        <dbReference type="ARBA" id="ARBA00004429"/>
    </source>
</evidence>
<evidence type="ECO:0000256" key="7">
    <source>
        <dbReference type="ARBA" id="ARBA00022679"/>
    </source>
</evidence>
<dbReference type="InterPro" id="IPR013011">
    <property type="entry name" value="PTS_EIIB_2"/>
</dbReference>